<evidence type="ECO:0000313" key="10">
    <source>
        <dbReference type="Proteomes" id="UP000051952"/>
    </source>
</evidence>
<keyword evidence="5 7" id="KW-0443">Lipid metabolism</keyword>
<dbReference type="Proteomes" id="UP000051952">
    <property type="component" value="Unassembled WGS sequence"/>
</dbReference>
<dbReference type="VEuPathDB" id="TriTrypDB:BSAL_46190"/>
<reference evidence="10" key="1">
    <citation type="submission" date="2015-09" db="EMBL/GenBank/DDBJ databases">
        <authorList>
            <consortium name="Pathogen Informatics"/>
        </authorList>
    </citation>
    <scope>NUCLEOTIDE SEQUENCE [LARGE SCALE GENOMIC DNA]</scope>
    <source>
        <strain evidence="10">Lake Konstanz</strain>
    </source>
</reference>
<evidence type="ECO:0000256" key="3">
    <source>
        <dbReference type="ARBA" id="ARBA00022801"/>
    </source>
</evidence>
<dbReference type="Pfam" id="PF04916">
    <property type="entry name" value="Phospholip_B"/>
    <property type="match status" value="1"/>
</dbReference>
<dbReference type="OrthoDB" id="443524at2759"/>
<dbReference type="GO" id="GO:0005576">
    <property type="term" value="C:extracellular region"/>
    <property type="evidence" value="ECO:0007669"/>
    <property type="project" value="TreeGrafter"/>
</dbReference>
<dbReference type="Gene3D" id="3.60.60.30">
    <property type="match status" value="1"/>
</dbReference>
<comment type="similarity">
    <text evidence="1 7">Belongs to the phospholipase B-like family.</text>
</comment>
<protein>
    <recommendedName>
        <fullName evidence="7">Phospholipase B-like</fullName>
        <ecNumber evidence="7">3.1.1.-</ecNumber>
    </recommendedName>
</protein>
<dbReference type="GO" id="GO:0004620">
    <property type="term" value="F:phospholipase activity"/>
    <property type="evidence" value="ECO:0007669"/>
    <property type="project" value="InterPro"/>
</dbReference>
<dbReference type="EC" id="3.1.1.-" evidence="7"/>
<accession>A0A0S4JTA7</accession>
<feature type="transmembrane region" description="Helical" evidence="8">
    <location>
        <begin position="588"/>
        <end position="608"/>
    </location>
</feature>
<keyword evidence="8" id="KW-1133">Transmembrane helix</keyword>
<keyword evidence="8" id="KW-0812">Transmembrane</keyword>
<evidence type="ECO:0000256" key="7">
    <source>
        <dbReference type="RuleBase" id="RU364138"/>
    </source>
</evidence>
<dbReference type="EMBL" id="CYKH01002219">
    <property type="protein sequence ID" value="CUG94039.1"/>
    <property type="molecule type" value="Genomic_DNA"/>
</dbReference>
<dbReference type="GO" id="GO:0009395">
    <property type="term" value="P:phospholipid catabolic process"/>
    <property type="evidence" value="ECO:0007669"/>
    <property type="project" value="TreeGrafter"/>
</dbReference>
<keyword evidence="8" id="KW-0472">Membrane</keyword>
<proteinExistence type="inferred from homology"/>
<evidence type="ECO:0000256" key="8">
    <source>
        <dbReference type="SAM" id="Phobius"/>
    </source>
</evidence>
<gene>
    <name evidence="9" type="ORF">BSAL_46190</name>
</gene>
<keyword evidence="6" id="KW-0325">Glycoprotein</keyword>
<evidence type="ECO:0000256" key="2">
    <source>
        <dbReference type="ARBA" id="ARBA00022729"/>
    </source>
</evidence>
<dbReference type="PANTHER" id="PTHR12370:SF3">
    <property type="entry name" value="PHOSPHOLIPASE B-LIKE 2-RELATED"/>
    <property type="match status" value="1"/>
</dbReference>
<dbReference type="InterPro" id="IPR007000">
    <property type="entry name" value="PLipase_B-like"/>
</dbReference>
<sequence length="629" mass="70327">MTPFVASADGDFQYIDVRYNATQNKFSPTQKGVNSTFGPVAASVSTNFTFYVNGWDIVVASGNDEFMSASEENRLIGYRAAGYGEGYLNYVRIYQNYVNSFNGSNGVTDMLLSSPEIVPWIDRHMMYLKNRSLVGDDIGRVIGGLLALMDGLAEGYADANTDATQSLNTTQFFWLSFQAEVGDIMTAYSTEEDVKMWKLFPTLDMRRNSRHCSALIRVLPTDVFFAHDTWSSFNSMMRQYKTYTFENRSVTMSGYPGVVHSIDDWYMTSNRLAVTETTNGVYNESLFREFVKDGTNTISEFLRVMVANFLAYDSPSWVKYFSTENSGTYNNQWMVFDMKKFTPNTGVLPADTFWVAEQLPGSEYPYGVTAADLTAHLNSEAHWASYNIPYFPNVYDVSGNWQQEQQFGNFFSYTNYSRAEIFRRDYLNVSDLDSMKAMMRYNNFKHDPLSLISNCKAATNGTCDPKFSAMLTIASRGDLNPPGGEAQYGVNYQFLGLRDHCATDTKIATWSKMMNNTSSNAFTSVIINGPTTDQQPIFSWDTSPFATNTDIIRVGLPNTYNFGFEEFSTVVPAAIIPLASSSSSNHDVAIGLGVAGAVVVVVILAVLVGKTRKTTRDQSEQMNLVSESV</sequence>
<dbReference type="PANTHER" id="PTHR12370">
    <property type="entry name" value="PHOSPHOLIPASE B-RELATED"/>
    <property type="match status" value="1"/>
</dbReference>
<keyword evidence="2" id="KW-0732">Signal</keyword>
<evidence type="ECO:0000256" key="5">
    <source>
        <dbReference type="ARBA" id="ARBA00023098"/>
    </source>
</evidence>
<keyword evidence="3 7" id="KW-0378">Hydrolase</keyword>
<evidence type="ECO:0000256" key="4">
    <source>
        <dbReference type="ARBA" id="ARBA00022963"/>
    </source>
</evidence>
<evidence type="ECO:0000256" key="1">
    <source>
        <dbReference type="ARBA" id="ARBA00007835"/>
    </source>
</evidence>
<name>A0A0S4JTA7_BODSA</name>
<keyword evidence="4 7" id="KW-0442">Lipid degradation</keyword>
<keyword evidence="10" id="KW-1185">Reference proteome</keyword>
<organism evidence="9 10">
    <name type="scientific">Bodo saltans</name>
    <name type="common">Flagellated protozoan</name>
    <dbReference type="NCBI Taxonomy" id="75058"/>
    <lineage>
        <taxon>Eukaryota</taxon>
        <taxon>Discoba</taxon>
        <taxon>Euglenozoa</taxon>
        <taxon>Kinetoplastea</taxon>
        <taxon>Metakinetoplastina</taxon>
        <taxon>Eubodonida</taxon>
        <taxon>Bodonidae</taxon>
        <taxon>Bodo</taxon>
    </lineage>
</organism>
<dbReference type="AlphaFoldDB" id="A0A0S4JTA7"/>
<evidence type="ECO:0000313" key="9">
    <source>
        <dbReference type="EMBL" id="CUG94039.1"/>
    </source>
</evidence>
<comment type="function">
    <text evidence="7">Putative phospholipase.</text>
</comment>
<evidence type="ECO:0000256" key="6">
    <source>
        <dbReference type="ARBA" id="ARBA00023180"/>
    </source>
</evidence>